<feature type="non-terminal residue" evidence="1">
    <location>
        <position position="225"/>
    </location>
</feature>
<proteinExistence type="predicted"/>
<accession>A0AAN7EM06</accession>
<organism evidence="1 2">
    <name type="scientific">Quercus rubra</name>
    <name type="common">Northern red oak</name>
    <name type="synonym">Quercus borealis</name>
    <dbReference type="NCBI Taxonomy" id="3512"/>
    <lineage>
        <taxon>Eukaryota</taxon>
        <taxon>Viridiplantae</taxon>
        <taxon>Streptophyta</taxon>
        <taxon>Embryophyta</taxon>
        <taxon>Tracheophyta</taxon>
        <taxon>Spermatophyta</taxon>
        <taxon>Magnoliopsida</taxon>
        <taxon>eudicotyledons</taxon>
        <taxon>Gunneridae</taxon>
        <taxon>Pentapetalae</taxon>
        <taxon>rosids</taxon>
        <taxon>fabids</taxon>
        <taxon>Fagales</taxon>
        <taxon>Fagaceae</taxon>
        <taxon>Quercus</taxon>
    </lineage>
</organism>
<evidence type="ECO:0000313" key="2">
    <source>
        <dbReference type="Proteomes" id="UP001324115"/>
    </source>
</evidence>
<keyword evidence="2" id="KW-1185">Reference proteome</keyword>
<dbReference type="AlphaFoldDB" id="A0AAN7EM06"/>
<dbReference type="EMBL" id="JAXUIC010000009">
    <property type="protein sequence ID" value="KAK4573414.1"/>
    <property type="molecule type" value="Genomic_DNA"/>
</dbReference>
<sequence>MVREFLNHFYSTRQMQEKKYPFPDSDISEMLDYLLKFKLIELLEMKRPEEADQINNPKYCKYHRLTGHPIKRCFVLKDKIMELAHQGKITFDDETVTSNLAMVASTTTSTFLTIQFGSFKPNDAENAPPTFEEGIRAIVDELKEVNIDTIEDPRPVFINANLSLEEEDAYVELLEEYKDVFAWTYKEMPGLDPKVAIHHLSVRHRVRPTKQAQRRFRLELIPQIE</sequence>
<dbReference type="PANTHER" id="PTHR33437">
    <property type="entry name" value="OS06G0361200 PROTEIN"/>
    <property type="match status" value="1"/>
</dbReference>
<dbReference type="Proteomes" id="UP001324115">
    <property type="component" value="Unassembled WGS sequence"/>
</dbReference>
<reference evidence="1 2" key="1">
    <citation type="journal article" date="2023" name="G3 (Bethesda)">
        <title>A haplotype-resolved chromosome-scale genome for Quercus rubra L. provides insights into the genetics of adaptive traits for red oak species.</title>
        <authorList>
            <person name="Kapoor B."/>
            <person name="Jenkins J."/>
            <person name="Schmutz J."/>
            <person name="Zhebentyayeva T."/>
            <person name="Kuelheim C."/>
            <person name="Coggeshall M."/>
            <person name="Heim C."/>
            <person name="Lasky J.R."/>
            <person name="Leites L."/>
            <person name="Islam-Faridi N."/>
            <person name="Romero-Severson J."/>
            <person name="DeLeo V.L."/>
            <person name="Lucas S.M."/>
            <person name="Lazic D."/>
            <person name="Gailing O."/>
            <person name="Carlson J."/>
            <person name="Staton M."/>
        </authorList>
    </citation>
    <scope>NUCLEOTIDE SEQUENCE [LARGE SCALE GENOMIC DNA]</scope>
    <source>
        <strain evidence="1">Pseudo-F2</strain>
    </source>
</reference>
<evidence type="ECO:0000313" key="1">
    <source>
        <dbReference type="EMBL" id="KAK4573414.1"/>
    </source>
</evidence>
<gene>
    <name evidence="1" type="ORF">RGQ29_031397</name>
</gene>
<name>A0AAN7EM06_QUERU</name>
<dbReference type="PANTHER" id="PTHR33437:SF2">
    <property type="entry name" value="OS06G0361200 PROTEIN"/>
    <property type="match status" value="1"/>
</dbReference>
<evidence type="ECO:0008006" key="3">
    <source>
        <dbReference type="Google" id="ProtNLM"/>
    </source>
</evidence>
<comment type="caution">
    <text evidence="1">The sequence shown here is derived from an EMBL/GenBank/DDBJ whole genome shotgun (WGS) entry which is preliminary data.</text>
</comment>
<protein>
    <recommendedName>
        <fullName evidence="3">Retrotransposon gag protein</fullName>
    </recommendedName>
</protein>